<keyword evidence="12" id="KW-1185">Reference proteome</keyword>
<evidence type="ECO:0000256" key="9">
    <source>
        <dbReference type="SAM" id="Phobius"/>
    </source>
</evidence>
<keyword evidence="4" id="KW-0808">Transferase</keyword>
<evidence type="ECO:0000256" key="3">
    <source>
        <dbReference type="ARBA" id="ARBA00007282"/>
    </source>
</evidence>
<dbReference type="GO" id="GO:0016020">
    <property type="term" value="C:membrane"/>
    <property type="evidence" value="ECO:0007669"/>
    <property type="project" value="UniProtKB-SubCell"/>
</dbReference>
<dbReference type="PANTHER" id="PTHR31595:SF57">
    <property type="entry name" value="OS04G0481900 PROTEIN"/>
    <property type="match status" value="1"/>
</dbReference>
<keyword evidence="6 9" id="KW-1133">Transmembrane helix</keyword>
<keyword evidence="7 9" id="KW-0472">Membrane</keyword>
<feature type="compositionally biased region" description="Low complexity" evidence="8">
    <location>
        <begin position="197"/>
        <end position="216"/>
    </location>
</feature>
<comment type="pathway">
    <text evidence="2">Secondary metabolite biosynthesis.</text>
</comment>
<dbReference type="GO" id="GO:0008374">
    <property type="term" value="F:O-acyltransferase activity"/>
    <property type="evidence" value="ECO:0007669"/>
    <property type="project" value="InterPro"/>
</dbReference>
<evidence type="ECO:0000313" key="11">
    <source>
        <dbReference type="EMBL" id="ORZ12502.1"/>
    </source>
</evidence>
<evidence type="ECO:0000256" key="4">
    <source>
        <dbReference type="ARBA" id="ARBA00022679"/>
    </source>
</evidence>
<name>A0A1Y2GJ85_9FUNG</name>
<evidence type="ECO:0000313" key="12">
    <source>
        <dbReference type="Proteomes" id="UP000193648"/>
    </source>
</evidence>
<feature type="transmembrane region" description="Helical" evidence="9">
    <location>
        <begin position="412"/>
        <end position="431"/>
    </location>
</feature>
<dbReference type="InterPro" id="IPR032805">
    <property type="entry name" value="Wax_synthase_dom"/>
</dbReference>
<feature type="transmembrane region" description="Helical" evidence="9">
    <location>
        <begin position="79"/>
        <end position="99"/>
    </location>
</feature>
<comment type="subcellular location">
    <subcellularLocation>
        <location evidence="1">Membrane</location>
        <topology evidence="1">Multi-pass membrane protein</topology>
    </subcellularLocation>
</comment>
<dbReference type="EMBL" id="MCFF01000025">
    <property type="protein sequence ID" value="ORZ12502.1"/>
    <property type="molecule type" value="Genomic_DNA"/>
</dbReference>
<dbReference type="GO" id="GO:0006629">
    <property type="term" value="P:lipid metabolic process"/>
    <property type="evidence" value="ECO:0007669"/>
    <property type="project" value="InterPro"/>
</dbReference>
<evidence type="ECO:0000256" key="8">
    <source>
        <dbReference type="SAM" id="MobiDB-lite"/>
    </source>
</evidence>
<evidence type="ECO:0000256" key="1">
    <source>
        <dbReference type="ARBA" id="ARBA00004141"/>
    </source>
</evidence>
<comment type="caution">
    <text evidence="11">The sequence shown here is derived from an EMBL/GenBank/DDBJ whole genome shotgun (WGS) entry which is preliminary data.</text>
</comment>
<feature type="region of interest" description="Disordered" evidence="8">
    <location>
        <begin position="176"/>
        <end position="216"/>
    </location>
</feature>
<keyword evidence="5 9" id="KW-0812">Transmembrane</keyword>
<protein>
    <recommendedName>
        <fullName evidence="10">Wax synthase domain-containing protein</fullName>
    </recommendedName>
</protein>
<feature type="transmembrane region" description="Helical" evidence="9">
    <location>
        <begin position="443"/>
        <end position="461"/>
    </location>
</feature>
<accession>A0A1Y2GJ85</accession>
<dbReference type="Proteomes" id="UP000193648">
    <property type="component" value="Unassembled WGS sequence"/>
</dbReference>
<dbReference type="AlphaFoldDB" id="A0A1Y2GJ85"/>
<feature type="domain" description="Wax synthase" evidence="10">
    <location>
        <begin position="331"/>
        <end position="418"/>
    </location>
</feature>
<feature type="transmembrane region" description="Helical" evidence="9">
    <location>
        <begin position="252"/>
        <end position="271"/>
    </location>
</feature>
<dbReference type="PANTHER" id="PTHR31595">
    <property type="entry name" value="LONG-CHAIN-ALCOHOL O-FATTY-ACYLTRANSFERASE 3-RELATED"/>
    <property type="match status" value="1"/>
</dbReference>
<dbReference type="GeneID" id="33566449"/>
<evidence type="ECO:0000256" key="2">
    <source>
        <dbReference type="ARBA" id="ARBA00005179"/>
    </source>
</evidence>
<dbReference type="InterPro" id="IPR044851">
    <property type="entry name" value="Wax_synthase"/>
</dbReference>
<sequence length="492" mass="55589">MEIITASMTQLKSTLNKLIPFSSFVSSLPPSLPVAPPLLGQNSLQIPLPDCYYFSIFLIFGCSLYFLLLLPLPRLQKQCIAAPLLLGLFTAPIFFTTLHSPGSQLLHDTACACVLMRMVDLYYVRPWRTGKEPTLNFDDWWVEVWQPFRKVPLNKEQLQRHELELQQTHLRGELDKISKSTKDTASGFDRSNQGLPSPSTINNNGSSNGSNSVSLSSDISKTELNKGKIVKHVYIPPTDPNPQHWSAYLPRVLLYVTVLDCILFYCSFLTYEDIQGFSLTGRMLFDSFLAVGVLFGITLAWYIIMILWAVTTGNLIHDTEWTLVRHQFPGFATSPAEFWRRWHHIFKRIWVDLGFKPVHHLLQKYLTPRISSMNKSLAMQLERALPVMAVFLMSGLMHEMFFFSLYHISPGSMTVFFLIQGAGTIVSDMLSNTVGRKVSVPPVILIGLTLAFNLSTASLFSEPAIKVNGHNTFAKQSLLVHGYNYLRSNGVF</sequence>
<proteinExistence type="inferred from homology"/>
<evidence type="ECO:0000259" key="10">
    <source>
        <dbReference type="Pfam" id="PF13813"/>
    </source>
</evidence>
<feature type="transmembrane region" description="Helical" evidence="9">
    <location>
        <begin position="283"/>
        <end position="310"/>
    </location>
</feature>
<dbReference type="STRING" id="64571.A0A1Y2GJ85"/>
<reference evidence="11 12" key="1">
    <citation type="submission" date="2016-07" db="EMBL/GenBank/DDBJ databases">
        <title>Pervasive Adenine N6-methylation of Active Genes in Fungi.</title>
        <authorList>
            <consortium name="DOE Joint Genome Institute"/>
            <person name="Mondo S.J."/>
            <person name="Dannebaum R.O."/>
            <person name="Kuo R.C."/>
            <person name="Labutti K."/>
            <person name="Haridas S."/>
            <person name="Kuo A."/>
            <person name="Salamov A."/>
            <person name="Ahrendt S.R."/>
            <person name="Lipzen A."/>
            <person name="Sullivan W."/>
            <person name="Andreopoulos W.B."/>
            <person name="Clum A."/>
            <person name="Lindquist E."/>
            <person name="Daum C."/>
            <person name="Ramamoorthy G.K."/>
            <person name="Gryganskyi A."/>
            <person name="Culley D."/>
            <person name="Magnuson J.K."/>
            <person name="James T.Y."/>
            <person name="O'Malley M.A."/>
            <person name="Stajich J.E."/>
            <person name="Spatafora J.W."/>
            <person name="Visel A."/>
            <person name="Grigoriev I.V."/>
        </authorList>
    </citation>
    <scope>NUCLEOTIDE SEQUENCE [LARGE SCALE GENOMIC DNA]</scope>
    <source>
        <strain evidence="11 12">NRRL 3116</strain>
    </source>
</reference>
<evidence type="ECO:0000256" key="6">
    <source>
        <dbReference type="ARBA" id="ARBA00022989"/>
    </source>
</evidence>
<dbReference type="OrthoDB" id="1077582at2759"/>
<organism evidence="11 12">
    <name type="scientific">Lobosporangium transversale</name>
    <dbReference type="NCBI Taxonomy" id="64571"/>
    <lineage>
        <taxon>Eukaryota</taxon>
        <taxon>Fungi</taxon>
        <taxon>Fungi incertae sedis</taxon>
        <taxon>Mucoromycota</taxon>
        <taxon>Mortierellomycotina</taxon>
        <taxon>Mortierellomycetes</taxon>
        <taxon>Mortierellales</taxon>
        <taxon>Mortierellaceae</taxon>
        <taxon>Lobosporangium</taxon>
    </lineage>
</organism>
<dbReference type="RefSeq" id="XP_021880121.1">
    <property type="nucleotide sequence ID" value="XM_022024605.1"/>
</dbReference>
<gene>
    <name evidence="11" type="ORF">BCR41DRAFT_356185</name>
</gene>
<evidence type="ECO:0000256" key="5">
    <source>
        <dbReference type="ARBA" id="ARBA00022692"/>
    </source>
</evidence>
<dbReference type="InParanoid" id="A0A1Y2GJ85"/>
<feature type="transmembrane region" description="Helical" evidence="9">
    <location>
        <begin position="52"/>
        <end position="72"/>
    </location>
</feature>
<dbReference type="Pfam" id="PF13813">
    <property type="entry name" value="MBOAT_2"/>
    <property type="match status" value="1"/>
</dbReference>
<evidence type="ECO:0000256" key="7">
    <source>
        <dbReference type="ARBA" id="ARBA00023136"/>
    </source>
</evidence>
<comment type="similarity">
    <text evidence="3">Belongs to the wax synthase family.</text>
</comment>